<accession>A0A851RTX7</accession>
<feature type="coiled-coil region" evidence="2">
    <location>
        <begin position="223"/>
        <end position="275"/>
    </location>
</feature>
<evidence type="ECO:0000256" key="1">
    <source>
        <dbReference type="ARBA" id="ARBA00023054"/>
    </source>
</evidence>
<dbReference type="Proteomes" id="UP000611277">
    <property type="component" value="Unassembled WGS sequence"/>
</dbReference>
<name>A0A851RTX7_CERFA</name>
<keyword evidence="1 2" id="KW-0175">Coiled coil</keyword>
<feature type="non-terminal residue" evidence="4">
    <location>
        <position position="836"/>
    </location>
</feature>
<dbReference type="PANTHER" id="PTHR32083:SF34">
    <property type="entry name" value="COILED-COIL DOMAIN-CONTAINING PROTEIN 146"/>
    <property type="match status" value="1"/>
</dbReference>
<evidence type="ECO:0000313" key="5">
    <source>
        <dbReference type="Proteomes" id="UP000611277"/>
    </source>
</evidence>
<feature type="compositionally biased region" description="Basic and acidic residues" evidence="3">
    <location>
        <begin position="705"/>
        <end position="721"/>
    </location>
</feature>
<feature type="non-terminal residue" evidence="4">
    <location>
        <position position="1"/>
    </location>
</feature>
<keyword evidence="5" id="KW-1185">Reference proteome</keyword>
<dbReference type="PANTHER" id="PTHR32083">
    <property type="entry name" value="CILIA AND FLAGELLA-ASSOCIATED PROTEIN 58-RELATED"/>
    <property type="match status" value="1"/>
</dbReference>
<gene>
    <name evidence="4" type="primary">Ccdc146</name>
    <name evidence="4" type="ORF">CERFAM_R07010</name>
</gene>
<feature type="coiled-coil region" evidence="2">
    <location>
        <begin position="585"/>
        <end position="612"/>
    </location>
</feature>
<sequence length="836" mass="98200">NESPPRALTPTAPSQEEGPTDITASPAFQCLDELFSAGKITDTRVAELKEQYTLLHEAVISLQESETQLLQEAERLSAELEQCELEKAEQLPEEASSEASQIRQQLLSCRSEYNAIKGRVYENRLKIECLREEKKLLENEYERISKEKKDDKIKRLKENCDELSKEVIQRKAEIDSIKEVVSSKEKLILTDEEEMEKLQEMQTYLKAELVRILGIPKQLAKETEKLNQKKIDAEEKNDVLNDQIEELNRTLKATEKRTEEILQEKQDVMKELDERQTLIQKNERECITLTVSLEVSAEKELAVLSDRQILENNLNKCVFENKKQQDILSHHQTQKDKELKSLKKIELELKGIWDSLEGDKAKHKRLKSEAEINSKNNAVLLERRQELQEEIETIKRNLVEQEMISDMDARLLEECIAAERLLFKEQEKCRNELSTLTHLACLRADERQLKCRDVQKAKIELQNLAKDLKRKDRELIICKKMKKEIQKELQVFTRMYDFMQIEKDKCIQLMHNAQWKAKEAEKRVKLLENNIDNLRNAVIIRERKLQDEYLKIKKNERAKELIKKDYSKVVQEMLENKEKEKYLNVDRLTTAAADMEEKISQLRKNCERAIQQQNESGLLLREREEELGFLYEKINRQEVLCRNGDFKMQVMDEKISFLKLKVAEKKRQIKLRFKELTVKNALDAHLMRLQIQYSQCRDKIKQLEENHGDATNESRKQEMGGKDPSPPELLKRIEQMEAELLQKEQRLMKIDLLCENISDLTDKIRAVVENGKQDMLLFARRTNELQKKINDKTQEIRALFAELSMKQALAIKLQQEIRNKEQFVMTASLMISQGLP</sequence>
<organism evidence="4 5">
    <name type="scientific">Certhia familiaris</name>
    <name type="common">Eurasian treecreeper</name>
    <dbReference type="NCBI Taxonomy" id="73333"/>
    <lineage>
        <taxon>Eukaryota</taxon>
        <taxon>Metazoa</taxon>
        <taxon>Chordata</taxon>
        <taxon>Craniata</taxon>
        <taxon>Vertebrata</taxon>
        <taxon>Euteleostomi</taxon>
        <taxon>Archelosauria</taxon>
        <taxon>Archosauria</taxon>
        <taxon>Dinosauria</taxon>
        <taxon>Saurischia</taxon>
        <taxon>Theropoda</taxon>
        <taxon>Coelurosauria</taxon>
        <taxon>Aves</taxon>
        <taxon>Neognathae</taxon>
        <taxon>Neoaves</taxon>
        <taxon>Telluraves</taxon>
        <taxon>Australaves</taxon>
        <taxon>Passeriformes</taxon>
        <taxon>Certhiidae</taxon>
        <taxon>Certhiinae</taxon>
        <taxon>Certhia</taxon>
    </lineage>
</organism>
<dbReference type="EMBL" id="WBNC01000164">
    <property type="protein sequence ID" value="NXC94091.1"/>
    <property type="molecule type" value="Genomic_DNA"/>
</dbReference>
<comment type="caution">
    <text evidence="4">The sequence shown here is derived from an EMBL/GenBank/DDBJ whole genome shotgun (WGS) entry which is preliminary data.</text>
</comment>
<dbReference type="GO" id="GO:0005856">
    <property type="term" value="C:cytoskeleton"/>
    <property type="evidence" value="ECO:0007669"/>
    <property type="project" value="TreeGrafter"/>
</dbReference>
<feature type="coiled-coil region" evidence="2">
    <location>
        <begin position="120"/>
        <end position="173"/>
    </location>
</feature>
<evidence type="ECO:0000256" key="3">
    <source>
        <dbReference type="SAM" id="MobiDB-lite"/>
    </source>
</evidence>
<feature type="coiled-coil region" evidence="2">
    <location>
        <begin position="370"/>
        <end position="404"/>
    </location>
</feature>
<evidence type="ECO:0000256" key="2">
    <source>
        <dbReference type="SAM" id="Coils"/>
    </source>
</evidence>
<evidence type="ECO:0000313" key="4">
    <source>
        <dbReference type="EMBL" id="NXC94091.1"/>
    </source>
</evidence>
<feature type="region of interest" description="Disordered" evidence="3">
    <location>
        <begin position="705"/>
        <end position="728"/>
    </location>
</feature>
<feature type="region of interest" description="Disordered" evidence="3">
    <location>
        <begin position="1"/>
        <end position="23"/>
    </location>
</feature>
<protein>
    <submittedName>
        <fullName evidence="4">CC146 protein</fullName>
    </submittedName>
</protein>
<proteinExistence type="predicted"/>
<dbReference type="AlphaFoldDB" id="A0A851RTX7"/>
<reference evidence="4" key="1">
    <citation type="submission" date="2019-09" db="EMBL/GenBank/DDBJ databases">
        <title>Bird 10,000 Genomes (B10K) Project - Family phase.</title>
        <authorList>
            <person name="Zhang G."/>
        </authorList>
    </citation>
    <scope>NUCLEOTIDE SEQUENCE</scope>
    <source>
        <strain evidence="4">OUT-0039</strain>
        <tissue evidence="4">Muscle</tissue>
    </source>
</reference>
<feature type="coiled-coil region" evidence="2">
    <location>
        <begin position="510"/>
        <end position="544"/>
    </location>
</feature>
<feature type="coiled-coil region" evidence="2">
    <location>
        <begin position="59"/>
        <end position="86"/>
    </location>
</feature>